<dbReference type="AlphaFoldDB" id="A0A484HRF4"/>
<name>A0A484HRF4_9BACT</name>
<proteinExistence type="predicted"/>
<protein>
    <recommendedName>
        <fullName evidence="2">Apea-like HEPN domain-containing protein</fullName>
    </recommendedName>
</protein>
<evidence type="ECO:0000313" key="1">
    <source>
        <dbReference type="EMBL" id="VEN75477.1"/>
    </source>
</evidence>
<dbReference type="EMBL" id="CAACVI010000052">
    <property type="protein sequence ID" value="VEN75477.1"/>
    <property type="molecule type" value="Genomic_DNA"/>
</dbReference>
<evidence type="ECO:0008006" key="2">
    <source>
        <dbReference type="Google" id="ProtNLM"/>
    </source>
</evidence>
<organism evidence="1">
    <name type="scientific">uncultured Desulfobacteraceae bacterium</name>
    <dbReference type="NCBI Taxonomy" id="218296"/>
    <lineage>
        <taxon>Bacteria</taxon>
        <taxon>Pseudomonadati</taxon>
        <taxon>Thermodesulfobacteriota</taxon>
        <taxon>Desulfobacteria</taxon>
        <taxon>Desulfobacterales</taxon>
        <taxon>Desulfobacteraceae</taxon>
        <taxon>environmental samples</taxon>
    </lineage>
</organism>
<sequence length="585" mass="67956">MRILKDAGNIKLPKDDVNKFFVQAWHSLIHHKSLDSHRARCMNSLNIIRELQELISRRDRLKTAEKDIALVAEEALDILKSDMVIKRSFQDHINRLTELLENEIKKKGKQGKEKTTESRLLTYYLKDLRNNLGKKYQDFLFSELDTAIFQKRDTEEIFSLTRTLLSVLMDKSHSMEALFSIVGHVLCGAGDETFRNRFSRLKSILSQGDVDYEIIFKLASFKKYTDNMSELGGITFSAALEIESQYPKIKKFAAKGLNTVFARIEANGLDTQSAGVQAKQKLDNLLDLIRFELEGNVIKVDERFIARKKHNDVDNTLYRLPSRIPNPSRNLNDETFLGFLNNVEYTLEGAEIQAESRKKITSAFRFYRMGRDTPQYENKFINWWTALEYLLRTGESGSIIVEIERKLTSALLLEYTSKHLKSYISACAYCGADMGGAWISPADFFDLIHDTARWNDIKKKIDKYPFLLFSLEKFQKHTKDAQSILTFLKTHENHLRWHINRLWRMRCDIVHSAEYSINLTLLSGNLEYYLKTLLNMLLESLRANPLITSLTELFIRIDHSANRLKKSLKSDDQTFFKDLLKEIKI</sequence>
<reference evidence="1" key="1">
    <citation type="submission" date="2019-01" db="EMBL/GenBank/DDBJ databases">
        <authorList>
            <consortium name="Genoscope - CEA"/>
            <person name="William W."/>
        </authorList>
    </citation>
    <scope>NUCLEOTIDE SEQUENCE</scope>
    <source>
        <strain evidence="1">CR-1</strain>
    </source>
</reference>
<accession>A0A484HRF4</accession>
<gene>
    <name evidence="1" type="ORF">EPICR_90075</name>
</gene>